<name>A0A3S9B9S5_9HYPH</name>
<evidence type="ECO:0000259" key="8">
    <source>
        <dbReference type="Pfam" id="PF08281"/>
    </source>
</evidence>
<dbReference type="PROSITE" id="PS01063">
    <property type="entry name" value="SIGMA70_ECF"/>
    <property type="match status" value="1"/>
</dbReference>
<dbReference type="InterPro" id="IPR000838">
    <property type="entry name" value="RNA_pol_sigma70_ECF_CS"/>
</dbReference>
<protein>
    <recommendedName>
        <fullName evidence="6">RNA polymerase sigma factor</fullName>
    </recommendedName>
</protein>
<dbReference type="Gene3D" id="1.10.10.10">
    <property type="entry name" value="Winged helix-like DNA-binding domain superfamily/Winged helix DNA-binding domain"/>
    <property type="match status" value="1"/>
</dbReference>
<dbReference type="PANTHER" id="PTHR43133">
    <property type="entry name" value="RNA POLYMERASE ECF-TYPE SIGMA FACTO"/>
    <property type="match status" value="1"/>
</dbReference>
<evidence type="ECO:0000313" key="9">
    <source>
        <dbReference type="EMBL" id="AZN73574.1"/>
    </source>
</evidence>
<keyword evidence="10" id="KW-1185">Reference proteome</keyword>
<dbReference type="InterPro" id="IPR007627">
    <property type="entry name" value="RNA_pol_sigma70_r2"/>
</dbReference>
<evidence type="ECO:0000256" key="1">
    <source>
        <dbReference type="ARBA" id="ARBA00010641"/>
    </source>
</evidence>
<feature type="domain" description="RNA polymerase sigma-70 region 2" evidence="7">
    <location>
        <begin position="34"/>
        <end position="89"/>
    </location>
</feature>
<evidence type="ECO:0000313" key="10">
    <source>
        <dbReference type="Proteomes" id="UP000268192"/>
    </source>
</evidence>
<dbReference type="GO" id="GO:0016987">
    <property type="term" value="F:sigma factor activity"/>
    <property type="evidence" value="ECO:0007669"/>
    <property type="project" value="UniProtKB-KW"/>
</dbReference>
<dbReference type="Pfam" id="PF08281">
    <property type="entry name" value="Sigma70_r4_2"/>
    <property type="match status" value="1"/>
</dbReference>
<dbReference type="SUPFAM" id="SSF88946">
    <property type="entry name" value="Sigma2 domain of RNA polymerase sigma factors"/>
    <property type="match status" value="1"/>
</dbReference>
<dbReference type="CDD" id="cd06171">
    <property type="entry name" value="Sigma70_r4"/>
    <property type="match status" value="1"/>
</dbReference>
<feature type="domain" description="RNA polymerase sigma factor 70 region 4 type 2" evidence="8">
    <location>
        <begin position="120"/>
        <end position="171"/>
    </location>
</feature>
<dbReference type="OrthoDB" id="9803470at2"/>
<keyword evidence="3 6" id="KW-0731">Sigma factor</keyword>
<dbReference type="InterPro" id="IPR036388">
    <property type="entry name" value="WH-like_DNA-bd_sf"/>
</dbReference>
<proteinExistence type="inferred from homology"/>
<evidence type="ECO:0000256" key="3">
    <source>
        <dbReference type="ARBA" id="ARBA00023082"/>
    </source>
</evidence>
<dbReference type="InterPro" id="IPR039425">
    <property type="entry name" value="RNA_pol_sigma-70-like"/>
</dbReference>
<reference evidence="9 10" key="1">
    <citation type="submission" date="2018-09" db="EMBL/GenBank/DDBJ databases">
        <title>Marinorhizobium profundi gen. nov., sp. nov., isolated from a deep-sea sediment sample from the New Britain Trench and proposal of Marinorhizobiaceae fam. nov. in the order Rhizobiales of the class Alphaproteobacteria.</title>
        <authorList>
            <person name="Cao J."/>
        </authorList>
    </citation>
    <scope>NUCLEOTIDE SEQUENCE [LARGE SCALE GENOMIC DNA]</scope>
    <source>
        <strain evidence="9 10">WS11</strain>
    </source>
</reference>
<dbReference type="InterPro" id="IPR014284">
    <property type="entry name" value="RNA_pol_sigma-70_dom"/>
</dbReference>
<dbReference type="InterPro" id="IPR013324">
    <property type="entry name" value="RNA_pol_sigma_r3/r4-like"/>
</dbReference>
<dbReference type="PANTHER" id="PTHR43133:SF25">
    <property type="entry name" value="RNA POLYMERASE SIGMA FACTOR RFAY-RELATED"/>
    <property type="match status" value="1"/>
</dbReference>
<evidence type="ECO:0000256" key="6">
    <source>
        <dbReference type="RuleBase" id="RU000716"/>
    </source>
</evidence>
<dbReference type="Pfam" id="PF04542">
    <property type="entry name" value="Sigma70_r2"/>
    <property type="match status" value="1"/>
</dbReference>
<dbReference type="GO" id="GO:0003677">
    <property type="term" value="F:DNA binding"/>
    <property type="evidence" value="ECO:0007669"/>
    <property type="project" value="UniProtKB-KW"/>
</dbReference>
<dbReference type="KEGG" id="abaw:D5400_04450"/>
<dbReference type="Proteomes" id="UP000268192">
    <property type="component" value="Chromosome"/>
</dbReference>
<keyword evidence="4 6" id="KW-0238">DNA-binding</keyword>
<dbReference type="EMBL" id="CP032509">
    <property type="protein sequence ID" value="AZN73574.1"/>
    <property type="molecule type" value="Genomic_DNA"/>
</dbReference>
<evidence type="ECO:0000256" key="2">
    <source>
        <dbReference type="ARBA" id="ARBA00023015"/>
    </source>
</evidence>
<organism evidence="9 10">
    <name type="scientific">Georhizobium profundi</name>
    <dbReference type="NCBI Taxonomy" id="2341112"/>
    <lineage>
        <taxon>Bacteria</taxon>
        <taxon>Pseudomonadati</taxon>
        <taxon>Pseudomonadota</taxon>
        <taxon>Alphaproteobacteria</taxon>
        <taxon>Hyphomicrobiales</taxon>
        <taxon>Rhizobiaceae</taxon>
        <taxon>Georhizobium</taxon>
    </lineage>
</organism>
<dbReference type="NCBIfam" id="TIGR02937">
    <property type="entry name" value="sigma70-ECF"/>
    <property type="match status" value="1"/>
</dbReference>
<keyword evidence="2 6" id="KW-0805">Transcription regulation</keyword>
<keyword evidence="5 6" id="KW-0804">Transcription</keyword>
<evidence type="ECO:0000259" key="7">
    <source>
        <dbReference type="Pfam" id="PF04542"/>
    </source>
</evidence>
<evidence type="ECO:0000256" key="4">
    <source>
        <dbReference type="ARBA" id="ARBA00023125"/>
    </source>
</evidence>
<evidence type="ECO:0000256" key="5">
    <source>
        <dbReference type="ARBA" id="ARBA00023163"/>
    </source>
</evidence>
<sequence>MIPTISTGAATSAPIRLPREKDTDRQIVAMIAPLRAFARTFCPNPNDADDLVQETLLKGIANIHQFTPGTSLKSWLFTIMRNTFYTKARIYARESPGVADCASSKPVMSPTQEWTMRGHEITQAIRKLPYEQREVLILISMLGITYIDAAQICGCAIGTIKSRLNRARLHLIELSGEASAQAMVNAGDREQLLPA</sequence>
<dbReference type="SUPFAM" id="SSF88659">
    <property type="entry name" value="Sigma3 and sigma4 domains of RNA polymerase sigma factors"/>
    <property type="match status" value="1"/>
</dbReference>
<accession>A0A3S9B9S5</accession>
<dbReference type="Gene3D" id="1.10.1740.10">
    <property type="match status" value="1"/>
</dbReference>
<dbReference type="InterPro" id="IPR013325">
    <property type="entry name" value="RNA_pol_sigma_r2"/>
</dbReference>
<dbReference type="GO" id="GO:0006352">
    <property type="term" value="P:DNA-templated transcription initiation"/>
    <property type="evidence" value="ECO:0007669"/>
    <property type="project" value="InterPro"/>
</dbReference>
<dbReference type="InterPro" id="IPR013249">
    <property type="entry name" value="RNA_pol_sigma70_r4_t2"/>
</dbReference>
<gene>
    <name evidence="9" type="ORF">D5400_04450</name>
</gene>
<comment type="similarity">
    <text evidence="1 6">Belongs to the sigma-70 factor family. ECF subfamily.</text>
</comment>
<dbReference type="AlphaFoldDB" id="A0A3S9B9S5"/>